<reference evidence="2 3" key="1">
    <citation type="journal article" date="2019" name="Commun. Biol.">
        <title>The bagworm genome reveals a unique fibroin gene that provides high tensile strength.</title>
        <authorList>
            <person name="Kono N."/>
            <person name="Nakamura H."/>
            <person name="Ohtoshi R."/>
            <person name="Tomita M."/>
            <person name="Numata K."/>
            <person name="Arakawa K."/>
        </authorList>
    </citation>
    <scope>NUCLEOTIDE SEQUENCE [LARGE SCALE GENOMIC DNA]</scope>
</reference>
<sequence>MDPQHYILTLSSEVHAVAEFYDPPTIESLAQRCQRIGTLSSRWVITALSAARALSSNYPGSYRAVGCVLVACVASLLCFFMNTVKLLG</sequence>
<evidence type="ECO:0000313" key="2">
    <source>
        <dbReference type="EMBL" id="GBP03456.1"/>
    </source>
</evidence>
<name>A0A4C1SNG3_EUMVA</name>
<feature type="transmembrane region" description="Helical" evidence="1">
    <location>
        <begin position="62"/>
        <end position="84"/>
    </location>
</feature>
<dbReference type="AlphaFoldDB" id="A0A4C1SNG3"/>
<proteinExistence type="predicted"/>
<protein>
    <submittedName>
        <fullName evidence="2">Uncharacterized protein</fullName>
    </submittedName>
</protein>
<accession>A0A4C1SNG3</accession>
<evidence type="ECO:0000313" key="3">
    <source>
        <dbReference type="Proteomes" id="UP000299102"/>
    </source>
</evidence>
<dbReference type="Proteomes" id="UP000299102">
    <property type="component" value="Unassembled WGS sequence"/>
</dbReference>
<keyword evidence="1" id="KW-0472">Membrane</keyword>
<dbReference type="EMBL" id="BGZK01000010">
    <property type="protein sequence ID" value="GBP03456.1"/>
    <property type="molecule type" value="Genomic_DNA"/>
</dbReference>
<evidence type="ECO:0000256" key="1">
    <source>
        <dbReference type="SAM" id="Phobius"/>
    </source>
</evidence>
<organism evidence="2 3">
    <name type="scientific">Eumeta variegata</name>
    <name type="common">Bagworm moth</name>
    <name type="synonym">Eumeta japonica</name>
    <dbReference type="NCBI Taxonomy" id="151549"/>
    <lineage>
        <taxon>Eukaryota</taxon>
        <taxon>Metazoa</taxon>
        <taxon>Ecdysozoa</taxon>
        <taxon>Arthropoda</taxon>
        <taxon>Hexapoda</taxon>
        <taxon>Insecta</taxon>
        <taxon>Pterygota</taxon>
        <taxon>Neoptera</taxon>
        <taxon>Endopterygota</taxon>
        <taxon>Lepidoptera</taxon>
        <taxon>Glossata</taxon>
        <taxon>Ditrysia</taxon>
        <taxon>Tineoidea</taxon>
        <taxon>Psychidae</taxon>
        <taxon>Oiketicinae</taxon>
        <taxon>Eumeta</taxon>
    </lineage>
</organism>
<keyword evidence="1" id="KW-1133">Transmembrane helix</keyword>
<gene>
    <name evidence="2" type="ORF">EVAR_101812_1</name>
</gene>
<keyword evidence="3" id="KW-1185">Reference proteome</keyword>
<keyword evidence="1" id="KW-0812">Transmembrane</keyword>
<comment type="caution">
    <text evidence="2">The sequence shown here is derived from an EMBL/GenBank/DDBJ whole genome shotgun (WGS) entry which is preliminary data.</text>
</comment>